<sequence>MKRFTLVVLLLISFGLGYGFNRLINPVNSGPRVTSLGGIFFKAKDPVALKAWYNKNLGIPMGDYGANFEWHQGMDSTKKGFTLWAPFKETTKYFQPSEKQFMINYRVVQLDALLAKLKAAGIMPTDTVERVSYGSFVHLMDPEGNKIELWEPNDVEYAKLGTATAK</sequence>
<evidence type="ECO:0000259" key="1">
    <source>
        <dbReference type="PROSITE" id="PS51819"/>
    </source>
</evidence>
<evidence type="ECO:0000313" key="2">
    <source>
        <dbReference type="EMBL" id="AYL97817.1"/>
    </source>
</evidence>
<dbReference type="RefSeq" id="WP_119406099.1">
    <property type="nucleotide sequence ID" value="NZ_CP032869.1"/>
</dbReference>
<keyword evidence="3" id="KW-1185">Reference proteome</keyword>
<dbReference type="OrthoDB" id="9799428at2"/>
<dbReference type="Gene3D" id="3.10.180.10">
    <property type="entry name" value="2,3-Dihydroxybiphenyl 1,2-Dioxygenase, domain 1"/>
    <property type="match status" value="1"/>
</dbReference>
<dbReference type="SUPFAM" id="SSF54593">
    <property type="entry name" value="Glyoxalase/Bleomycin resistance protein/Dihydroxybiphenyl dioxygenase"/>
    <property type="match status" value="1"/>
</dbReference>
<accession>A0A494VQI8</accession>
<dbReference type="InterPro" id="IPR029068">
    <property type="entry name" value="Glyas_Bleomycin-R_OHBP_Dase"/>
</dbReference>
<gene>
    <name evidence="2" type="ORF">HYN43_022085</name>
</gene>
<dbReference type="KEGG" id="muh:HYN43_022085"/>
<name>A0A494VQI8_9SPHI</name>
<dbReference type="PROSITE" id="PS51819">
    <property type="entry name" value="VOC"/>
    <property type="match status" value="1"/>
</dbReference>
<dbReference type="InterPro" id="IPR041581">
    <property type="entry name" value="Glyoxalase_6"/>
</dbReference>
<proteinExistence type="predicted"/>
<dbReference type="AlphaFoldDB" id="A0A494VQI8"/>
<dbReference type="EMBL" id="CP032869">
    <property type="protein sequence ID" value="AYL97817.1"/>
    <property type="molecule type" value="Genomic_DNA"/>
</dbReference>
<protein>
    <submittedName>
        <fullName evidence="2">VOC family protein</fullName>
    </submittedName>
</protein>
<dbReference type="Proteomes" id="UP000270046">
    <property type="component" value="Chromosome"/>
</dbReference>
<organism evidence="2 3">
    <name type="scientific">Mucilaginibacter celer</name>
    <dbReference type="NCBI Taxonomy" id="2305508"/>
    <lineage>
        <taxon>Bacteria</taxon>
        <taxon>Pseudomonadati</taxon>
        <taxon>Bacteroidota</taxon>
        <taxon>Sphingobacteriia</taxon>
        <taxon>Sphingobacteriales</taxon>
        <taxon>Sphingobacteriaceae</taxon>
        <taxon>Mucilaginibacter</taxon>
    </lineage>
</organism>
<dbReference type="Pfam" id="PF18029">
    <property type="entry name" value="Glyoxalase_6"/>
    <property type="match status" value="1"/>
</dbReference>
<feature type="domain" description="VOC" evidence="1">
    <location>
        <begin position="35"/>
        <end position="152"/>
    </location>
</feature>
<reference evidence="2 3" key="1">
    <citation type="submission" date="2018-10" db="EMBL/GenBank/DDBJ databases">
        <title>Genome sequencing of Mucilaginibacter sp. HYN0043.</title>
        <authorList>
            <person name="Kim M."/>
            <person name="Yi H."/>
        </authorList>
    </citation>
    <scope>NUCLEOTIDE SEQUENCE [LARGE SCALE GENOMIC DNA]</scope>
    <source>
        <strain evidence="2 3">HYN0043</strain>
    </source>
</reference>
<evidence type="ECO:0000313" key="3">
    <source>
        <dbReference type="Proteomes" id="UP000270046"/>
    </source>
</evidence>
<dbReference type="InterPro" id="IPR037523">
    <property type="entry name" value="VOC_core"/>
</dbReference>